<evidence type="ECO:0000313" key="3">
    <source>
        <dbReference type="Proteomes" id="UP000184164"/>
    </source>
</evidence>
<dbReference type="PANTHER" id="PTHR12526">
    <property type="entry name" value="GLYCOSYLTRANSFERASE"/>
    <property type="match status" value="1"/>
</dbReference>
<dbReference type="EMBL" id="FQUM01000006">
    <property type="protein sequence ID" value="SHF54202.1"/>
    <property type="molecule type" value="Genomic_DNA"/>
</dbReference>
<accession>A0A1M5CIG0</accession>
<evidence type="ECO:0000259" key="1">
    <source>
        <dbReference type="Pfam" id="PF00534"/>
    </source>
</evidence>
<proteinExistence type="predicted"/>
<dbReference type="CDD" id="cd03802">
    <property type="entry name" value="GT4_AviGT4-like"/>
    <property type="match status" value="1"/>
</dbReference>
<dbReference type="Pfam" id="PF00534">
    <property type="entry name" value="Glycos_transf_1"/>
    <property type="match status" value="1"/>
</dbReference>
<keyword evidence="3" id="KW-1185">Reference proteome</keyword>
<dbReference type="SUPFAM" id="SSF53756">
    <property type="entry name" value="UDP-Glycosyltransferase/glycogen phosphorylase"/>
    <property type="match status" value="1"/>
</dbReference>
<dbReference type="InterPro" id="IPR001296">
    <property type="entry name" value="Glyco_trans_1"/>
</dbReference>
<reference evidence="2 3" key="1">
    <citation type="submission" date="2016-11" db="EMBL/GenBank/DDBJ databases">
        <authorList>
            <person name="Jaros S."/>
            <person name="Januszkiewicz K."/>
            <person name="Wedrychowicz H."/>
        </authorList>
    </citation>
    <scope>NUCLEOTIDE SEQUENCE [LARGE SCALE GENOMIC DNA]</scope>
    <source>
        <strain evidence="2 3">DSM 26910</strain>
    </source>
</reference>
<protein>
    <submittedName>
        <fullName evidence="2">Glycosyltransferase involved in cell wall bisynthesis</fullName>
    </submittedName>
</protein>
<dbReference type="PANTHER" id="PTHR12526:SF595">
    <property type="entry name" value="BLL5217 PROTEIN"/>
    <property type="match status" value="1"/>
</dbReference>
<dbReference type="OrthoDB" id="9768685at2"/>
<dbReference type="STRING" id="1484053.SAMN05444274_106128"/>
<feature type="domain" description="Glycosyl transferase family 1" evidence="1">
    <location>
        <begin position="164"/>
        <end position="314"/>
    </location>
</feature>
<gene>
    <name evidence="2" type="ORF">SAMN05444274_106128</name>
</gene>
<dbReference type="AlphaFoldDB" id="A0A1M5CIG0"/>
<dbReference type="RefSeq" id="WP_073002609.1">
    <property type="nucleotide sequence ID" value="NZ_FQUM01000006.1"/>
</dbReference>
<organism evidence="2 3">
    <name type="scientific">Mariniphaga anaerophila</name>
    <dbReference type="NCBI Taxonomy" id="1484053"/>
    <lineage>
        <taxon>Bacteria</taxon>
        <taxon>Pseudomonadati</taxon>
        <taxon>Bacteroidota</taxon>
        <taxon>Bacteroidia</taxon>
        <taxon>Marinilabiliales</taxon>
        <taxon>Prolixibacteraceae</taxon>
        <taxon>Mariniphaga</taxon>
    </lineage>
</organism>
<evidence type="ECO:0000313" key="2">
    <source>
        <dbReference type="EMBL" id="SHF54202.1"/>
    </source>
</evidence>
<name>A0A1M5CIG0_9BACT</name>
<keyword evidence="2" id="KW-0808">Transferase</keyword>
<dbReference type="GO" id="GO:0016757">
    <property type="term" value="F:glycosyltransferase activity"/>
    <property type="evidence" value="ECO:0007669"/>
    <property type="project" value="InterPro"/>
</dbReference>
<sequence>MKVAVLSPVAWRTPPRHYGPWEQVASNITEGLVEKGLDVTLFATKDSLTSGKLEAVIDQGYEEDKSVEPKAVECLHIAHLMEHASEFDIIHNNFDFLPLSYSRLIKTPMITTIHGFSSPKIIPVFQEYNANNHYVSISNADRSEKLKYTATVYNGINKNLFTLNKKKGDYLLFFGRIHHDKGTWEAIQIAKKAKMKLIISGIIQDESYFDEKVSPYLNNDDIIYVGSSGPEKRDELLQNAFALLHPINFKEPFGLSVAEAMFCGTPVIAFEKGSMRELIVNGKTGYLVHSIDEAVERIKDIPQINREYCRTWAEQNFSKEKMTEDYIKVYQKILGNS</sequence>
<dbReference type="Proteomes" id="UP000184164">
    <property type="component" value="Unassembled WGS sequence"/>
</dbReference>
<dbReference type="Gene3D" id="3.40.50.2000">
    <property type="entry name" value="Glycogen Phosphorylase B"/>
    <property type="match status" value="2"/>
</dbReference>